<feature type="compositionally biased region" description="Basic and acidic residues" evidence="1">
    <location>
        <begin position="119"/>
        <end position="129"/>
    </location>
</feature>
<gene>
    <name evidence="2" type="ORF">SNAT2548_LOCUS968</name>
</gene>
<dbReference type="Proteomes" id="UP000604046">
    <property type="component" value="Unassembled WGS sequence"/>
</dbReference>
<feature type="compositionally biased region" description="Acidic residues" evidence="1">
    <location>
        <begin position="61"/>
        <end position="71"/>
    </location>
</feature>
<feature type="region of interest" description="Disordered" evidence="1">
    <location>
        <begin position="204"/>
        <end position="334"/>
    </location>
</feature>
<feature type="compositionally biased region" description="Pro residues" evidence="1">
    <location>
        <begin position="252"/>
        <end position="261"/>
    </location>
</feature>
<proteinExistence type="predicted"/>
<evidence type="ECO:0000313" key="2">
    <source>
        <dbReference type="EMBL" id="CAE6934298.1"/>
    </source>
</evidence>
<name>A0A812GX92_9DINO</name>
<feature type="region of interest" description="Disordered" evidence="1">
    <location>
        <begin position="1"/>
        <end position="140"/>
    </location>
</feature>
<sequence length="702" mass="76615">MSTDTAEEDPGLRQPVTPPEQEEAPASGAGEGETVEGQAEKDAEDSDDAWGDWTKKGKEEEKEEDDEEDGWGDWTKAGMKDGKASKKKEKIVNPFTLLLQKGKGKGNDNGNSGRHGRRDRGGGRRDGKGNSRNLAAKAREEALARERMAAFARTMLHRHIVPPKMRPPRPPLMFNLPPRPPAFSGGSIPVRPGMTVAARPMFVPIMQPGAPPGAWMNSVPPPPLPFRPAIPPRPPTGPSARATPSAAATPSQQPPPPPPEPPRQKARPTPRASLARSVPRPTTRPPQPNHGSAKPSEPSKPPKPTSMKPPEPSKPPKGAPPLAENRTNGVKRPREEGFAEELVEWLNSLDKGKGVMMEYHEAMSQHCSSWQELIEWAVQDLDTKKMVFKLSFLESTKLKKVGHKIMFATGFRKLIKQREDARASSAAGPPAVPEPSVQAASLGQRAPRTPPKPQPKAMPLRRGVAGRMPPKETAELEPMEEMEEVACEPLEPEEDVQMNRLWQDLCHKEAPEAADEAPADHAWGPEDEEAPADEAWGHDAPDEAWGNSTAYEAHDEASTDQAWGQHVADDHHEAPDTGWEASAEDLAAELEEEVAEDPELGRRFAAAMKEVYRDEAQAEDEEEIEIPAKVPISTPPARARPFSAFGAQTPQMVPPRHAAASPGARTARPPHNPPPARLLQGRQSPSEPARSPQAQKRPWSHQ</sequence>
<feature type="region of interest" description="Disordered" evidence="1">
    <location>
        <begin position="420"/>
        <end position="467"/>
    </location>
</feature>
<dbReference type="EMBL" id="CAJNDS010000048">
    <property type="protein sequence ID" value="CAE6934298.1"/>
    <property type="molecule type" value="Genomic_DNA"/>
</dbReference>
<organism evidence="2 3">
    <name type="scientific">Symbiodinium natans</name>
    <dbReference type="NCBI Taxonomy" id="878477"/>
    <lineage>
        <taxon>Eukaryota</taxon>
        <taxon>Sar</taxon>
        <taxon>Alveolata</taxon>
        <taxon>Dinophyceae</taxon>
        <taxon>Suessiales</taxon>
        <taxon>Symbiodiniaceae</taxon>
        <taxon>Symbiodinium</taxon>
    </lineage>
</organism>
<accession>A0A812GX92</accession>
<protein>
    <submittedName>
        <fullName evidence="2">Uncharacterized protein</fullName>
    </submittedName>
</protein>
<feature type="compositionally biased region" description="Acidic residues" evidence="1">
    <location>
        <begin position="582"/>
        <end position="598"/>
    </location>
</feature>
<feature type="compositionally biased region" description="Low complexity" evidence="1">
    <location>
        <begin position="238"/>
        <end position="251"/>
    </location>
</feature>
<feature type="compositionally biased region" description="Pro residues" evidence="1">
    <location>
        <begin position="219"/>
        <end position="237"/>
    </location>
</feature>
<dbReference type="OrthoDB" id="10420676at2759"/>
<comment type="caution">
    <text evidence="2">The sequence shown here is derived from an EMBL/GenBank/DDBJ whole genome shotgun (WGS) entry which is preliminary data.</text>
</comment>
<feature type="compositionally biased region" description="Pro residues" evidence="1">
    <location>
        <begin position="298"/>
        <end position="319"/>
    </location>
</feature>
<keyword evidence="3" id="KW-1185">Reference proteome</keyword>
<evidence type="ECO:0000256" key="1">
    <source>
        <dbReference type="SAM" id="MobiDB-lite"/>
    </source>
</evidence>
<feature type="region of interest" description="Disordered" evidence="1">
    <location>
        <begin position="614"/>
        <end position="702"/>
    </location>
</feature>
<reference evidence="2" key="1">
    <citation type="submission" date="2021-02" db="EMBL/GenBank/DDBJ databases">
        <authorList>
            <person name="Dougan E. K."/>
            <person name="Rhodes N."/>
            <person name="Thang M."/>
            <person name="Chan C."/>
        </authorList>
    </citation>
    <scope>NUCLEOTIDE SEQUENCE</scope>
</reference>
<evidence type="ECO:0000313" key="3">
    <source>
        <dbReference type="Proteomes" id="UP000604046"/>
    </source>
</evidence>
<dbReference type="AlphaFoldDB" id="A0A812GX92"/>
<feature type="region of interest" description="Disordered" evidence="1">
    <location>
        <begin position="511"/>
        <end position="599"/>
    </location>
</feature>